<dbReference type="Pfam" id="PF13522">
    <property type="entry name" value="GATase_6"/>
    <property type="match status" value="1"/>
</dbReference>
<name>A0A1F6D509_HANXR</name>
<dbReference type="SUPFAM" id="SSF56235">
    <property type="entry name" value="N-terminal nucleophile aminohydrolases (Ntn hydrolases)"/>
    <property type="match status" value="1"/>
</dbReference>
<proteinExistence type="predicted"/>
<dbReference type="Gene3D" id="3.60.20.10">
    <property type="entry name" value="Glutamine Phosphoribosylpyrophosphate, subunit 1, domain 1"/>
    <property type="match status" value="1"/>
</dbReference>
<gene>
    <name evidence="4" type="ORF">A3F84_15685</name>
</gene>
<protein>
    <recommendedName>
        <fullName evidence="3">Glutamine amidotransferase type-2 domain-containing protein</fullName>
    </recommendedName>
</protein>
<comment type="caution">
    <text evidence="4">The sequence shown here is derived from an EMBL/GenBank/DDBJ whole genome shotgun (WGS) entry which is preliminary data.</text>
</comment>
<evidence type="ECO:0000256" key="1">
    <source>
        <dbReference type="ARBA" id="ARBA00022679"/>
    </source>
</evidence>
<evidence type="ECO:0000313" key="5">
    <source>
        <dbReference type="Proteomes" id="UP000178606"/>
    </source>
</evidence>
<dbReference type="Proteomes" id="UP000178606">
    <property type="component" value="Unassembled WGS sequence"/>
</dbReference>
<accession>A0A1F6D509</accession>
<sequence>MCGIVGYMNKSGASDRPLGSILLSMLQALGARGPDSSGVALYGHAGEGALTLRVKLGEGGDLKDRADRIRSRVERMGKVRGASVLSAYLRLIVDGVSDLNALQREVESSAPDVEVISAGHRLEIAKQVGSPDDLDRAYGIASFRGTHGIGHTRLSTESRVDLSHSQPFWAHGVPDLATVHNGHITNYHKLRRQYEMRGHRFYTENDSEIIGMYLAERMRKGDDLEEALRASIRDLDGSFSYLTATADAVGFAKDPFGLKPLIVAETDAFVAVATEEVALRRAFGTAFEALEPQPRTVRVWKLPSKAVKAA</sequence>
<feature type="domain" description="Glutamine amidotransferase type-2" evidence="3">
    <location>
        <begin position="2"/>
        <end position="310"/>
    </location>
</feature>
<evidence type="ECO:0000259" key="3">
    <source>
        <dbReference type="PROSITE" id="PS51278"/>
    </source>
</evidence>
<keyword evidence="2" id="KW-0315">Glutamine amidotransferase</keyword>
<evidence type="ECO:0000313" key="4">
    <source>
        <dbReference type="EMBL" id="OGG56509.1"/>
    </source>
</evidence>
<dbReference type="GO" id="GO:0016740">
    <property type="term" value="F:transferase activity"/>
    <property type="evidence" value="ECO:0007669"/>
    <property type="project" value="UniProtKB-KW"/>
</dbReference>
<dbReference type="EMBL" id="MFKF01000029">
    <property type="protein sequence ID" value="OGG56509.1"/>
    <property type="molecule type" value="Genomic_DNA"/>
</dbReference>
<evidence type="ECO:0000256" key="2">
    <source>
        <dbReference type="ARBA" id="ARBA00022962"/>
    </source>
</evidence>
<reference evidence="4 5" key="1">
    <citation type="journal article" date="2016" name="Nat. Commun.">
        <title>Thousands of microbial genomes shed light on interconnected biogeochemical processes in an aquifer system.</title>
        <authorList>
            <person name="Anantharaman K."/>
            <person name="Brown C.T."/>
            <person name="Hug L.A."/>
            <person name="Sharon I."/>
            <person name="Castelle C.J."/>
            <person name="Probst A.J."/>
            <person name="Thomas B.C."/>
            <person name="Singh A."/>
            <person name="Wilkins M.J."/>
            <person name="Karaoz U."/>
            <person name="Brodie E.L."/>
            <person name="Williams K.H."/>
            <person name="Hubbard S.S."/>
            <person name="Banfield J.F."/>
        </authorList>
    </citation>
    <scope>NUCLEOTIDE SEQUENCE [LARGE SCALE GENOMIC DNA]</scope>
    <source>
        <strain evidence="5">RIFCSPLOWO2_12_FULL_64_10</strain>
    </source>
</reference>
<dbReference type="PROSITE" id="PS51278">
    <property type="entry name" value="GATASE_TYPE_2"/>
    <property type="match status" value="1"/>
</dbReference>
<dbReference type="InterPro" id="IPR029055">
    <property type="entry name" value="Ntn_hydrolases_N"/>
</dbReference>
<dbReference type="PANTHER" id="PTHR11907">
    <property type="entry name" value="AMIDOPHOSPHORIBOSYLTRANSFERASE"/>
    <property type="match status" value="1"/>
</dbReference>
<dbReference type="AlphaFoldDB" id="A0A1F6D509"/>
<keyword evidence="1" id="KW-0808">Transferase</keyword>
<dbReference type="InterPro" id="IPR017932">
    <property type="entry name" value="GATase_2_dom"/>
</dbReference>
<organism evidence="4 5">
    <name type="scientific">Handelsmanbacteria sp. (strain RIFCSPLOWO2_12_FULL_64_10)</name>
    <dbReference type="NCBI Taxonomy" id="1817868"/>
    <lineage>
        <taxon>Bacteria</taxon>
        <taxon>Candidatus Handelsmaniibacteriota</taxon>
    </lineage>
</organism>